<evidence type="ECO:0000313" key="2">
    <source>
        <dbReference type="EMBL" id="XBV86666.1"/>
    </source>
</evidence>
<feature type="compositionally biased region" description="Basic and acidic residues" evidence="1">
    <location>
        <begin position="47"/>
        <end position="56"/>
    </location>
</feature>
<protein>
    <submittedName>
        <fullName evidence="2">Uncharacterized protein</fullName>
    </submittedName>
</protein>
<name>A0AAU7UDT9_9DEIO</name>
<gene>
    <name evidence="2" type="ORF">ABOD76_10260</name>
</gene>
<organism evidence="2">
    <name type="scientific">Deinococcus sonorensis KR-87</name>
    <dbReference type="NCBI Taxonomy" id="694439"/>
    <lineage>
        <taxon>Bacteria</taxon>
        <taxon>Thermotogati</taxon>
        <taxon>Deinococcota</taxon>
        <taxon>Deinococci</taxon>
        <taxon>Deinococcales</taxon>
        <taxon>Deinococcaceae</taxon>
        <taxon>Deinococcus</taxon>
    </lineage>
</organism>
<dbReference type="AlphaFoldDB" id="A0AAU7UDT9"/>
<evidence type="ECO:0000256" key="1">
    <source>
        <dbReference type="SAM" id="MobiDB-lite"/>
    </source>
</evidence>
<sequence length="56" mass="6042">MTDSDKSSEAQQRPDPTAKVPAEGQSHPIPEEDQGQDQGTDTAYNREPAEGGRDES</sequence>
<reference evidence="2" key="1">
    <citation type="submission" date="2024-06" db="EMBL/GenBank/DDBJ databases">
        <title>Draft Genome Sequence of Deinococcus sonorensis Type Strain KR-87, a Biofilm Producing Representative of the Genus Deinococcus.</title>
        <authorList>
            <person name="Boren L.S."/>
            <person name="Grosso R.A."/>
            <person name="Hugenberg-Cox A.N."/>
            <person name="Hill J.T.E."/>
            <person name="Albert C.M."/>
            <person name="Tuohy J.M."/>
        </authorList>
    </citation>
    <scope>NUCLEOTIDE SEQUENCE</scope>
    <source>
        <strain evidence="2">KR-87</strain>
    </source>
</reference>
<proteinExistence type="predicted"/>
<feature type="region of interest" description="Disordered" evidence="1">
    <location>
        <begin position="1"/>
        <end position="56"/>
    </location>
</feature>
<dbReference type="RefSeq" id="WP_350244741.1">
    <property type="nucleotide sequence ID" value="NZ_CP158299.1"/>
</dbReference>
<dbReference type="KEGG" id="dsc:ABOD76_10260"/>
<accession>A0AAU7UDT9</accession>
<dbReference type="EMBL" id="CP158299">
    <property type="protein sequence ID" value="XBV86666.1"/>
    <property type="molecule type" value="Genomic_DNA"/>
</dbReference>